<proteinExistence type="predicted"/>
<gene>
    <name evidence="2" type="ORF">DI533_02490</name>
</gene>
<dbReference type="InterPro" id="IPR036812">
    <property type="entry name" value="NAD(P)_OxRdtase_dom_sf"/>
</dbReference>
<dbReference type="GO" id="GO:0005829">
    <property type="term" value="C:cytosol"/>
    <property type="evidence" value="ECO:0007669"/>
    <property type="project" value="TreeGrafter"/>
</dbReference>
<sequence>MTLATRHWDRLGNGGLTFTELGFGTAPLGNLYRAISDEEADAILDRAWAAGVRYFDTAPLYGLGLSETRLNRFLRGKPRDSYVLTSKVGRQLRVCGHGEERDGIGKWFEVPNRREVYDYGYDGVLRSVEASLERLGLDRIDVLLAHDLDIANHKSPEALAARMDELMNGGYRALLRLRDEGVIKGFGAGVNEWESCKTLTDRGDFDIFLLAGRYTLLEHEALTTWMPEAEARGIGVIMGGPYNSGILATGPRPGAFWFYEPAPQEILDRAGAIQAVTNRHGVRLVDAAFQFALRHPAVVSVIPGGQGVAEMDSNVTAARAEIPDAMWAELKTEGLIHRDAPVERGV</sequence>
<dbReference type="PANTHER" id="PTHR42686">
    <property type="entry name" value="GH17980P-RELATED"/>
    <property type="match status" value="1"/>
</dbReference>
<accession>A0A2W5TU66</accession>
<evidence type="ECO:0000259" key="1">
    <source>
        <dbReference type="Pfam" id="PF00248"/>
    </source>
</evidence>
<dbReference type="InterPro" id="IPR023210">
    <property type="entry name" value="NADP_OxRdtase_dom"/>
</dbReference>
<name>A0A2W5TU66_CERSP</name>
<evidence type="ECO:0000313" key="3">
    <source>
        <dbReference type="Proteomes" id="UP000248975"/>
    </source>
</evidence>
<dbReference type="SUPFAM" id="SSF51430">
    <property type="entry name" value="NAD(P)-linked oxidoreductase"/>
    <property type="match status" value="1"/>
</dbReference>
<dbReference type="AlphaFoldDB" id="A0A2W5TU66"/>
<dbReference type="PANTHER" id="PTHR42686:SF1">
    <property type="entry name" value="GH17980P-RELATED"/>
    <property type="match status" value="1"/>
</dbReference>
<dbReference type="Pfam" id="PF00248">
    <property type="entry name" value="Aldo_ket_red"/>
    <property type="match status" value="1"/>
</dbReference>
<dbReference type="InterPro" id="IPR020471">
    <property type="entry name" value="AKR"/>
</dbReference>
<evidence type="ECO:0000313" key="2">
    <source>
        <dbReference type="EMBL" id="PZQ99557.1"/>
    </source>
</evidence>
<dbReference type="Gene3D" id="3.20.20.100">
    <property type="entry name" value="NADP-dependent oxidoreductase domain"/>
    <property type="match status" value="1"/>
</dbReference>
<organism evidence="2 3">
    <name type="scientific">Cereibacter sphaeroides</name>
    <name type="common">Rhodobacter sphaeroides</name>
    <dbReference type="NCBI Taxonomy" id="1063"/>
    <lineage>
        <taxon>Bacteria</taxon>
        <taxon>Pseudomonadati</taxon>
        <taxon>Pseudomonadota</taxon>
        <taxon>Alphaproteobacteria</taxon>
        <taxon>Rhodobacterales</taxon>
        <taxon>Paracoccaceae</taxon>
        <taxon>Cereibacter</taxon>
    </lineage>
</organism>
<comment type="caution">
    <text evidence="2">The sequence shown here is derived from an EMBL/GenBank/DDBJ whole genome shotgun (WGS) entry which is preliminary data.</text>
</comment>
<protein>
    <submittedName>
        <fullName evidence="2">Pyridoxal 4-dehydrogenase</fullName>
    </submittedName>
</protein>
<reference evidence="2 3" key="1">
    <citation type="submission" date="2017-08" db="EMBL/GenBank/DDBJ databases">
        <title>Infants hospitalized years apart are colonized by the same room-sourced microbial strains.</title>
        <authorList>
            <person name="Brooks B."/>
            <person name="Olm M.R."/>
            <person name="Firek B.A."/>
            <person name="Baker R."/>
            <person name="Thomas B.C."/>
            <person name="Morowitz M.J."/>
            <person name="Banfield J.F."/>
        </authorList>
    </citation>
    <scope>NUCLEOTIDE SEQUENCE [LARGE SCALE GENOMIC DNA]</scope>
    <source>
        <strain evidence="2">S2_003_000_R2_11</strain>
    </source>
</reference>
<dbReference type="EMBL" id="QFQS01000001">
    <property type="protein sequence ID" value="PZQ99557.1"/>
    <property type="molecule type" value="Genomic_DNA"/>
</dbReference>
<feature type="domain" description="NADP-dependent oxidoreductase" evidence="1">
    <location>
        <begin position="20"/>
        <end position="331"/>
    </location>
</feature>
<dbReference type="GO" id="GO:0016491">
    <property type="term" value="F:oxidoreductase activity"/>
    <property type="evidence" value="ECO:0007669"/>
    <property type="project" value="InterPro"/>
</dbReference>
<dbReference type="Proteomes" id="UP000248975">
    <property type="component" value="Unassembled WGS sequence"/>
</dbReference>